<dbReference type="AlphaFoldDB" id="A0A173RVP6"/>
<dbReference type="GO" id="GO:0030572">
    <property type="term" value="F:phosphatidyltransferase activity"/>
    <property type="evidence" value="ECO:0007669"/>
    <property type="project" value="UniProtKB-ARBA"/>
</dbReference>
<dbReference type="PANTHER" id="PTHR21248:SF12">
    <property type="entry name" value="CARDIOLIPIN SYNTHASE C"/>
    <property type="match status" value="1"/>
</dbReference>
<dbReference type="Proteomes" id="UP000095598">
    <property type="component" value="Unassembled WGS sequence"/>
</dbReference>
<keyword evidence="1" id="KW-0472">Membrane</keyword>
<evidence type="ECO:0000313" key="3">
    <source>
        <dbReference type="EMBL" id="CUM82083.1"/>
    </source>
</evidence>
<evidence type="ECO:0000313" key="4">
    <source>
        <dbReference type="Proteomes" id="UP000095598"/>
    </source>
</evidence>
<dbReference type="Pfam" id="PF13091">
    <property type="entry name" value="PLDc_2"/>
    <property type="match status" value="2"/>
</dbReference>
<dbReference type="EC" id="2.7.8.-" evidence="3"/>
<dbReference type="PANTHER" id="PTHR21248">
    <property type="entry name" value="CARDIOLIPIN SYNTHASE"/>
    <property type="match status" value="1"/>
</dbReference>
<feature type="domain" description="PLD phosphodiesterase" evidence="2">
    <location>
        <begin position="365"/>
        <end position="392"/>
    </location>
</feature>
<dbReference type="PROSITE" id="PS50035">
    <property type="entry name" value="PLD"/>
    <property type="match status" value="2"/>
</dbReference>
<feature type="transmembrane region" description="Helical" evidence="1">
    <location>
        <begin position="6"/>
        <end position="27"/>
    </location>
</feature>
<evidence type="ECO:0000259" key="2">
    <source>
        <dbReference type="PROSITE" id="PS50035"/>
    </source>
</evidence>
<proteinExistence type="predicted"/>
<dbReference type="EMBL" id="CYXT01000004">
    <property type="protein sequence ID" value="CUM82083.1"/>
    <property type="molecule type" value="Genomic_DNA"/>
</dbReference>
<dbReference type="SMART" id="SM00155">
    <property type="entry name" value="PLDc"/>
    <property type="match status" value="2"/>
</dbReference>
<dbReference type="SUPFAM" id="SSF56024">
    <property type="entry name" value="Phospholipase D/nuclease"/>
    <property type="match status" value="2"/>
</dbReference>
<organism evidence="3 4">
    <name type="scientific">Anaerostipes hadrus</name>
    <dbReference type="NCBI Taxonomy" id="649756"/>
    <lineage>
        <taxon>Bacteria</taxon>
        <taxon>Bacillati</taxon>
        <taxon>Bacillota</taxon>
        <taxon>Clostridia</taxon>
        <taxon>Lachnospirales</taxon>
        <taxon>Lachnospiraceae</taxon>
        <taxon>Anaerostipes</taxon>
    </lineage>
</organism>
<keyword evidence="1" id="KW-0812">Transmembrane</keyword>
<keyword evidence="3" id="KW-0808">Transferase</keyword>
<evidence type="ECO:0000256" key="1">
    <source>
        <dbReference type="SAM" id="Phobius"/>
    </source>
</evidence>
<gene>
    <name evidence="3" type="primary">cls_1</name>
    <name evidence="3" type="ORF">ERS852425_00821</name>
</gene>
<feature type="domain" description="PLD phosphodiesterase" evidence="2">
    <location>
        <begin position="155"/>
        <end position="182"/>
    </location>
</feature>
<dbReference type="InterPro" id="IPR001736">
    <property type="entry name" value="PLipase_D/transphosphatidylase"/>
</dbReference>
<dbReference type="CDD" id="cd09113">
    <property type="entry name" value="PLDc_ymdC_like_2"/>
    <property type="match status" value="1"/>
</dbReference>
<dbReference type="RefSeq" id="WP_044921122.1">
    <property type="nucleotide sequence ID" value="NZ_CACRSX010000064.1"/>
</dbReference>
<protein>
    <submittedName>
        <fullName evidence="3">Cardiolipin synthase</fullName>
        <ecNumber evidence="3">2.7.8.-</ecNumber>
    </submittedName>
</protein>
<dbReference type="Gene3D" id="3.30.870.10">
    <property type="entry name" value="Endonuclease Chain A"/>
    <property type="match status" value="2"/>
</dbReference>
<dbReference type="InterPro" id="IPR025202">
    <property type="entry name" value="PLD-like_dom"/>
</dbReference>
<reference evidence="3 4" key="1">
    <citation type="submission" date="2015-09" db="EMBL/GenBank/DDBJ databases">
        <authorList>
            <consortium name="Pathogen Informatics"/>
        </authorList>
    </citation>
    <scope>NUCLEOTIDE SEQUENCE [LARGE SCALE GENOMIC DNA]</scope>
    <source>
        <strain evidence="3 4">2789STDY5608868</strain>
    </source>
</reference>
<keyword evidence="1" id="KW-1133">Transmembrane helix</keyword>
<sequence>MKKLKIAGIVLILFILYVIIGMLVPFVHMQSVSKTNKSKIHTETFYSTSNENGSDRAKIVSDNQEALDLRLDMIRKAKKEIILSTFDIREGSSSDDIFSELLKASRRGVKIKILVDGLYGTIHMTGKDIFAAVGSEPNVEIRFYNTPNLLKPWTINGCLHDKYIVVDHKYLLMGGRNMFDYFLGTHKGKSKGIDREILIVNQGSKDQGAVGQIRRYFQKVWNLEVCKTKFSTCSKNKKEKEVKRLLFHAEKVRVPDYDYQKITVPTKKTTLVTNPTTIYGKEPVVFETLKQLMLQAKSKVIIHTPYAVFSKEMYEGIAQVKQQVPNTTMILNSIASGDNICASADYQKNRSKILGTGVSLYEYMGRHSTHGKSLIIDDDIAVVGSYNFDCRSTYVDTETMLVVQGKEITKQLEEDFSRLKSGSLKVNQDGSYQNDKDVAERTMDSKKQGMIKILSYIIQAFRYLA</sequence>
<accession>A0A173RVP6</accession>
<name>A0A173RVP6_ANAHA</name>
<dbReference type="GO" id="GO:0032049">
    <property type="term" value="P:cardiolipin biosynthetic process"/>
    <property type="evidence" value="ECO:0007669"/>
    <property type="project" value="UniProtKB-ARBA"/>
</dbReference>